<dbReference type="AlphaFoldDB" id="A0AAD7SIP9"/>
<name>A0AAD7SIP9_9TELE</name>
<evidence type="ECO:0000313" key="1">
    <source>
        <dbReference type="EMBL" id="KAJ8403370.1"/>
    </source>
</evidence>
<protein>
    <submittedName>
        <fullName evidence="1">Uncharacterized protein</fullName>
    </submittedName>
</protein>
<dbReference type="Proteomes" id="UP001221898">
    <property type="component" value="Unassembled WGS sequence"/>
</dbReference>
<dbReference type="EMBL" id="JAINUG010000058">
    <property type="protein sequence ID" value="KAJ8403370.1"/>
    <property type="molecule type" value="Genomic_DNA"/>
</dbReference>
<accession>A0AAD7SIP9</accession>
<proteinExistence type="predicted"/>
<comment type="caution">
    <text evidence="1">The sequence shown here is derived from an EMBL/GenBank/DDBJ whole genome shotgun (WGS) entry which is preliminary data.</text>
</comment>
<sequence>MGIPPLLIDGHRETRVNAGSPLIVGSCLPGCRGQVVGEDDEGNALRSTMTLFWRGDDIGGDSVATQWPGLVPFRGIRAPGCGAVTENRGMN</sequence>
<organism evidence="1 2">
    <name type="scientific">Aldrovandia affinis</name>
    <dbReference type="NCBI Taxonomy" id="143900"/>
    <lineage>
        <taxon>Eukaryota</taxon>
        <taxon>Metazoa</taxon>
        <taxon>Chordata</taxon>
        <taxon>Craniata</taxon>
        <taxon>Vertebrata</taxon>
        <taxon>Euteleostomi</taxon>
        <taxon>Actinopterygii</taxon>
        <taxon>Neopterygii</taxon>
        <taxon>Teleostei</taxon>
        <taxon>Notacanthiformes</taxon>
        <taxon>Halosauridae</taxon>
        <taxon>Aldrovandia</taxon>
    </lineage>
</organism>
<reference evidence="1" key="1">
    <citation type="journal article" date="2023" name="Science">
        <title>Genome structures resolve the early diversification of teleost fishes.</title>
        <authorList>
            <person name="Parey E."/>
            <person name="Louis A."/>
            <person name="Montfort J."/>
            <person name="Bouchez O."/>
            <person name="Roques C."/>
            <person name="Iampietro C."/>
            <person name="Lluch J."/>
            <person name="Castinel A."/>
            <person name="Donnadieu C."/>
            <person name="Desvignes T."/>
            <person name="Floi Bucao C."/>
            <person name="Jouanno E."/>
            <person name="Wen M."/>
            <person name="Mejri S."/>
            <person name="Dirks R."/>
            <person name="Jansen H."/>
            <person name="Henkel C."/>
            <person name="Chen W.J."/>
            <person name="Zahm M."/>
            <person name="Cabau C."/>
            <person name="Klopp C."/>
            <person name="Thompson A.W."/>
            <person name="Robinson-Rechavi M."/>
            <person name="Braasch I."/>
            <person name="Lecointre G."/>
            <person name="Bobe J."/>
            <person name="Postlethwait J.H."/>
            <person name="Berthelot C."/>
            <person name="Roest Crollius H."/>
            <person name="Guiguen Y."/>
        </authorList>
    </citation>
    <scope>NUCLEOTIDE SEQUENCE</scope>
    <source>
        <strain evidence="1">NC1722</strain>
    </source>
</reference>
<evidence type="ECO:0000313" key="2">
    <source>
        <dbReference type="Proteomes" id="UP001221898"/>
    </source>
</evidence>
<gene>
    <name evidence="1" type="ORF">AAFF_G00351420</name>
</gene>
<keyword evidence="2" id="KW-1185">Reference proteome</keyword>